<organism evidence="1 2">
    <name type="scientific">Chrysochromulina tobinii</name>
    <dbReference type="NCBI Taxonomy" id="1460289"/>
    <lineage>
        <taxon>Eukaryota</taxon>
        <taxon>Haptista</taxon>
        <taxon>Haptophyta</taxon>
        <taxon>Prymnesiophyceae</taxon>
        <taxon>Prymnesiales</taxon>
        <taxon>Chrysochromulinaceae</taxon>
        <taxon>Chrysochromulina</taxon>
    </lineage>
</organism>
<keyword evidence="2" id="KW-1185">Reference proteome</keyword>
<reference evidence="2" key="1">
    <citation type="journal article" date="2015" name="PLoS Genet.">
        <title>Genome Sequence and Transcriptome Analyses of Chrysochromulina tobin: Metabolic Tools for Enhanced Algal Fitness in the Prominent Order Prymnesiales (Haptophyceae).</title>
        <authorList>
            <person name="Hovde B.T."/>
            <person name="Deodato C.R."/>
            <person name="Hunsperger H.M."/>
            <person name="Ryken S.A."/>
            <person name="Yost W."/>
            <person name="Jha R.K."/>
            <person name="Patterson J."/>
            <person name="Monnat R.J. Jr."/>
            <person name="Barlow S.B."/>
            <person name="Starkenburg S.R."/>
            <person name="Cattolico R.A."/>
        </authorList>
    </citation>
    <scope>NUCLEOTIDE SEQUENCE</scope>
    <source>
        <strain evidence="2">CCMP291</strain>
    </source>
</reference>
<protein>
    <submittedName>
        <fullName evidence="1">Uncharacterized protein</fullName>
    </submittedName>
</protein>
<gene>
    <name evidence="1" type="ORF">Ctob_011336</name>
</gene>
<evidence type="ECO:0000313" key="2">
    <source>
        <dbReference type="Proteomes" id="UP000037460"/>
    </source>
</evidence>
<dbReference type="EMBL" id="JWZX01000065">
    <property type="protein sequence ID" value="KOO53793.1"/>
    <property type="molecule type" value="Genomic_DNA"/>
</dbReference>
<dbReference type="AlphaFoldDB" id="A0A0M0LSR0"/>
<dbReference type="Proteomes" id="UP000037460">
    <property type="component" value="Unassembled WGS sequence"/>
</dbReference>
<sequence length="125" mass="12672">MATPTTDADAWIAFLREWEAKPVFCLVALPLDEAIAEPLAEDVPPATAPAADAPPTAEAALVYPAPPATARLAGVAVCWDPPTVYWLPLEKGAAVGAAVASAVGGACAVESPRQALARRLAADGS</sequence>
<feature type="non-terminal residue" evidence="1">
    <location>
        <position position="125"/>
    </location>
</feature>
<comment type="caution">
    <text evidence="1">The sequence shown here is derived from an EMBL/GenBank/DDBJ whole genome shotgun (WGS) entry which is preliminary data.</text>
</comment>
<proteinExistence type="predicted"/>
<accession>A0A0M0LSR0</accession>
<name>A0A0M0LSR0_9EUKA</name>
<evidence type="ECO:0000313" key="1">
    <source>
        <dbReference type="EMBL" id="KOO53793.1"/>
    </source>
</evidence>